<dbReference type="Proteomes" id="UP001459277">
    <property type="component" value="Unassembled WGS sequence"/>
</dbReference>
<evidence type="ECO:0000313" key="2">
    <source>
        <dbReference type="EMBL" id="KAL0011655.1"/>
    </source>
</evidence>
<feature type="domain" description="Transposase (putative) gypsy type" evidence="1">
    <location>
        <begin position="153"/>
        <end position="194"/>
    </location>
</feature>
<proteinExistence type="predicted"/>
<name>A0AAW2DLU3_9ROSI</name>
<sequence length="263" mass="29881">MVSSFEVRVVCPSISFFFASLGASLGTSRTFLPSFGNFVFKCSGLGVALGELLPILSQSISWFGSLVGERERMSEVRSSEGETGLSSNGGPVEGDIAVSTPQEVRAFHALDEVCSLDGDTLSKIRDRFQFLDKVRVRLPHEKERACHFFPGEVCFYKVAFLSGLRLPVHPFIMELLGCFGIAPGQLMPNSWRIVVSCMGIWLATTDRDMMKVDELVYLYRLKLSKEYRYYELVPWEKRTRIVRDLPSSFRYWKSRFFFVSEDV</sequence>
<dbReference type="AlphaFoldDB" id="A0AAW2DLU3"/>
<dbReference type="Pfam" id="PF04195">
    <property type="entry name" value="Transposase_28"/>
    <property type="match status" value="1"/>
</dbReference>
<organism evidence="2 3">
    <name type="scientific">Lithocarpus litseifolius</name>
    <dbReference type="NCBI Taxonomy" id="425828"/>
    <lineage>
        <taxon>Eukaryota</taxon>
        <taxon>Viridiplantae</taxon>
        <taxon>Streptophyta</taxon>
        <taxon>Embryophyta</taxon>
        <taxon>Tracheophyta</taxon>
        <taxon>Spermatophyta</taxon>
        <taxon>Magnoliopsida</taxon>
        <taxon>eudicotyledons</taxon>
        <taxon>Gunneridae</taxon>
        <taxon>Pentapetalae</taxon>
        <taxon>rosids</taxon>
        <taxon>fabids</taxon>
        <taxon>Fagales</taxon>
        <taxon>Fagaceae</taxon>
        <taxon>Lithocarpus</taxon>
    </lineage>
</organism>
<comment type="caution">
    <text evidence="2">The sequence shown here is derived from an EMBL/GenBank/DDBJ whole genome shotgun (WGS) entry which is preliminary data.</text>
</comment>
<dbReference type="PANTHER" id="PTHR31099:SF28">
    <property type="entry name" value="F5J5.12"/>
    <property type="match status" value="1"/>
</dbReference>
<evidence type="ECO:0000259" key="1">
    <source>
        <dbReference type="Pfam" id="PF04195"/>
    </source>
</evidence>
<evidence type="ECO:0000313" key="3">
    <source>
        <dbReference type="Proteomes" id="UP001459277"/>
    </source>
</evidence>
<protein>
    <recommendedName>
        <fullName evidence="1">Transposase (putative) gypsy type domain-containing protein</fullName>
    </recommendedName>
</protein>
<dbReference type="InterPro" id="IPR007321">
    <property type="entry name" value="Transposase_28"/>
</dbReference>
<reference evidence="2 3" key="1">
    <citation type="submission" date="2024-01" db="EMBL/GenBank/DDBJ databases">
        <title>A telomere-to-telomere, gap-free genome of sweet tea (Lithocarpus litseifolius).</title>
        <authorList>
            <person name="Zhou J."/>
        </authorList>
    </citation>
    <scope>NUCLEOTIDE SEQUENCE [LARGE SCALE GENOMIC DNA]</scope>
    <source>
        <strain evidence="2">Zhou-2022a</strain>
        <tissue evidence="2">Leaf</tissue>
    </source>
</reference>
<keyword evidence="3" id="KW-1185">Reference proteome</keyword>
<accession>A0AAW2DLU3</accession>
<dbReference type="PANTHER" id="PTHR31099">
    <property type="entry name" value="OS06G0165300 PROTEIN"/>
    <property type="match status" value="1"/>
</dbReference>
<dbReference type="EMBL" id="JAZDWU010000002">
    <property type="protein sequence ID" value="KAL0011655.1"/>
    <property type="molecule type" value="Genomic_DNA"/>
</dbReference>
<gene>
    <name evidence="2" type="ORF">SO802_006763</name>
</gene>